<feature type="transmembrane region" description="Helical" evidence="1">
    <location>
        <begin position="33"/>
        <end position="51"/>
    </location>
</feature>
<organism evidence="2 3">
    <name type="scientific">Flavobacterium pokkalii</name>
    <dbReference type="NCBI Taxonomy" id="1940408"/>
    <lineage>
        <taxon>Bacteria</taxon>
        <taxon>Pseudomonadati</taxon>
        <taxon>Bacteroidota</taxon>
        <taxon>Flavobacteriia</taxon>
        <taxon>Flavobacteriales</taxon>
        <taxon>Flavobacteriaceae</taxon>
        <taxon>Flavobacterium</taxon>
    </lineage>
</organism>
<gene>
    <name evidence="2" type="ORF">B6A10_13035</name>
</gene>
<dbReference type="Proteomes" id="UP000661715">
    <property type="component" value="Unassembled WGS sequence"/>
</dbReference>
<keyword evidence="3" id="KW-1185">Reference proteome</keyword>
<dbReference type="EMBL" id="NASZ01000022">
    <property type="protein sequence ID" value="MBD0726098.1"/>
    <property type="molecule type" value="Genomic_DNA"/>
</dbReference>
<keyword evidence="1" id="KW-0812">Transmembrane</keyword>
<evidence type="ECO:0000313" key="3">
    <source>
        <dbReference type="Proteomes" id="UP000661715"/>
    </source>
</evidence>
<protein>
    <recommendedName>
        <fullName evidence="4">2TM domain-containing protein</fullName>
    </recommendedName>
</protein>
<keyword evidence="1" id="KW-1133">Transmembrane helix</keyword>
<evidence type="ECO:0000256" key="1">
    <source>
        <dbReference type="SAM" id="Phobius"/>
    </source>
</evidence>
<comment type="caution">
    <text evidence="2">The sequence shown here is derived from an EMBL/GenBank/DDBJ whole genome shotgun (WGS) entry which is preliminary data.</text>
</comment>
<reference evidence="2 3" key="1">
    <citation type="journal article" date="2020" name="Microbiol. Res.">
        <title>Flavobacterium pokkalii sp. nov., a novel plant growth promoting native rhizobacteria isolated from pokkali rice grown in coastal saline affected agricultural regions of southern India, Kerala.</title>
        <authorList>
            <person name="Menon R.R."/>
            <person name="Kumari S."/>
            <person name="Viver T."/>
            <person name="Rameshkumar N."/>
        </authorList>
    </citation>
    <scope>NUCLEOTIDE SEQUENCE [LARGE SCALE GENOMIC DNA]</scope>
    <source>
        <strain evidence="2 3">L1I52</strain>
    </source>
</reference>
<sequence>MKNFTMKLVWMTTVYVFVFAALNQTNVNIRILLLMHSIGFILIPFMTYTVLTDNYTTNKTFKDWYEDHPVETLDEDEDN</sequence>
<evidence type="ECO:0008006" key="4">
    <source>
        <dbReference type="Google" id="ProtNLM"/>
    </source>
</evidence>
<dbReference type="RefSeq" id="WP_188221206.1">
    <property type="nucleotide sequence ID" value="NZ_NASZ01000022.1"/>
</dbReference>
<keyword evidence="1" id="KW-0472">Membrane</keyword>
<accession>A0ABR7UVY7</accession>
<proteinExistence type="predicted"/>
<name>A0ABR7UVY7_9FLAO</name>
<evidence type="ECO:0000313" key="2">
    <source>
        <dbReference type="EMBL" id="MBD0726098.1"/>
    </source>
</evidence>